<keyword evidence="2" id="KW-1185">Reference proteome</keyword>
<organism evidence="2 3">
    <name type="scientific">Panagrellus redivivus</name>
    <name type="common">Microworm</name>
    <dbReference type="NCBI Taxonomy" id="6233"/>
    <lineage>
        <taxon>Eukaryota</taxon>
        <taxon>Metazoa</taxon>
        <taxon>Ecdysozoa</taxon>
        <taxon>Nematoda</taxon>
        <taxon>Chromadorea</taxon>
        <taxon>Rhabditida</taxon>
        <taxon>Tylenchina</taxon>
        <taxon>Panagrolaimomorpha</taxon>
        <taxon>Panagrolaimoidea</taxon>
        <taxon>Panagrolaimidae</taxon>
        <taxon>Panagrellus</taxon>
    </lineage>
</organism>
<evidence type="ECO:0000256" key="1">
    <source>
        <dbReference type="SAM" id="SignalP"/>
    </source>
</evidence>
<evidence type="ECO:0000313" key="2">
    <source>
        <dbReference type="Proteomes" id="UP000492821"/>
    </source>
</evidence>
<feature type="chain" id="PRO_5028942335" evidence="1">
    <location>
        <begin position="21"/>
        <end position="259"/>
    </location>
</feature>
<keyword evidence="1" id="KW-0732">Signal</keyword>
<feature type="signal peptide" evidence="1">
    <location>
        <begin position="1"/>
        <end position="20"/>
    </location>
</feature>
<reference evidence="2" key="1">
    <citation type="journal article" date="2013" name="Genetics">
        <title>The draft genome and transcriptome of Panagrellus redivivus are shaped by the harsh demands of a free-living lifestyle.</title>
        <authorList>
            <person name="Srinivasan J."/>
            <person name="Dillman A.R."/>
            <person name="Macchietto M.G."/>
            <person name="Heikkinen L."/>
            <person name="Lakso M."/>
            <person name="Fracchia K.M."/>
            <person name="Antoshechkin I."/>
            <person name="Mortazavi A."/>
            <person name="Wong G."/>
            <person name="Sternberg P.W."/>
        </authorList>
    </citation>
    <scope>NUCLEOTIDE SEQUENCE [LARGE SCALE GENOMIC DNA]</scope>
    <source>
        <strain evidence="2">MT8872</strain>
    </source>
</reference>
<protein>
    <submittedName>
        <fullName evidence="3">Secreted protein</fullName>
    </submittedName>
</protein>
<reference evidence="3" key="2">
    <citation type="submission" date="2020-10" db="UniProtKB">
        <authorList>
            <consortium name="WormBaseParasite"/>
        </authorList>
    </citation>
    <scope>IDENTIFICATION</scope>
</reference>
<accession>A0A7E4V7R7</accession>
<evidence type="ECO:0000313" key="3">
    <source>
        <dbReference type="WBParaSite" id="Pan_g1758.t1"/>
    </source>
</evidence>
<name>A0A7E4V7R7_PANRE</name>
<dbReference type="Proteomes" id="UP000492821">
    <property type="component" value="Unassembled WGS sequence"/>
</dbReference>
<sequence length="259" mass="29816">MCTLKVFILFTAVTVSTIQADYYGNFNYELEIPIESLRLHYAANPLVSNKDFLNAGLNSLSTILLTDANTNEEKGRFLSPFEESYRRLVKQVNRPILGKEESGLFVKKFKESDKQRYPASTDDVLTVRKRKPQHKNLLKKQDRVFTSKEMVTVKRICQPRRGHKVPTWCQKCMKTVNGFISDKREEARSPWRKAAGSMWNAGKQVAQGLGKATGRATGDMAWDQCRDAMNRYLENKSRDRNDNNNERPRFNPLTGLFIL</sequence>
<dbReference type="WBParaSite" id="Pan_g1758.t1">
    <property type="protein sequence ID" value="Pan_g1758.t1"/>
    <property type="gene ID" value="Pan_g1758"/>
</dbReference>
<proteinExistence type="predicted"/>
<dbReference type="AlphaFoldDB" id="A0A7E4V7R7"/>